<evidence type="ECO:0000256" key="8">
    <source>
        <dbReference type="SAM" id="Phobius"/>
    </source>
</evidence>
<evidence type="ECO:0000256" key="7">
    <source>
        <dbReference type="ARBA" id="ARBA00023177"/>
    </source>
</evidence>
<accession>L1J0G2</accession>
<dbReference type="PaxDb" id="55529-EKX41634"/>
<feature type="transmembrane region" description="Helical" evidence="8">
    <location>
        <begin position="201"/>
        <end position="222"/>
    </location>
</feature>
<comment type="subcellular location">
    <subcellularLocation>
        <location evidence="1">Membrane</location>
        <topology evidence="1">Multi-pass membrane protein</topology>
    </subcellularLocation>
</comment>
<dbReference type="eggNOG" id="KOG0682">
    <property type="taxonomic scope" value="Eukaryota"/>
</dbReference>
<dbReference type="EnsemblProtists" id="EKX41634">
    <property type="protein sequence ID" value="EKX41634"/>
    <property type="gene ID" value="GUITHDRAFT_112340"/>
</dbReference>
<dbReference type="GO" id="GO:0005886">
    <property type="term" value="C:plasma membrane"/>
    <property type="evidence" value="ECO:0007669"/>
    <property type="project" value="TreeGrafter"/>
</dbReference>
<dbReference type="InterPro" id="IPR024041">
    <property type="entry name" value="NH4_transpt_AmtB-like_dom"/>
</dbReference>
<dbReference type="GO" id="GO:0097272">
    <property type="term" value="P:ammonium homeostasis"/>
    <property type="evidence" value="ECO:0007669"/>
    <property type="project" value="TreeGrafter"/>
</dbReference>
<dbReference type="Proteomes" id="UP000011087">
    <property type="component" value="Unassembled WGS sequence"/>
</dbReference>
<evidence type="ECO:0000256" key="4">
    <source>
        <dbReference type="ARBA" id="ARBA00022692"/>
    </source>
</evidence>
<keyword evidence="12" id="KW-1185">Reference proteome</keyword>
<dbReference type="SUPFAM" id="SSF111352">
    <property type="entry name" value="Ammonium transporter"/>
    <property type="match status" value="1"/>
</dbReference>
<evidence type="ECO:0000256" key="2">
    <source>
        <dbReference type="ARBA" id="ARBA00005887"/>
    </source>
</evidence>
<feature type="domain" description="Ammonium transporter AmtB-like" evidence="9">
    <location>
        <begin position="5"/>
        <end position="369"/>
    </location>
</feature>
<dbReference type="GeneID" id="17298337"/>
<reference evidence="10 12" key="1">
    <citation type="journal article" date="2012" name="Nature">
        <title>Algal genomes reveal evolutionary mosaicism and the fate of nucleomorphs.</title>
        <authorList>
            <consortium name="DOE Joint Genome Institute"/>
            <person name="Curtis B.A."/>
            <person name="Tanifuji G."/>
            <person name="Burki F."/>
            <person name="Gruber A."/>
            <person name="Irimia M."/>
            <person name="Maruyama S."/>
            <person name="Arias M.C."/>
            <person name="Ball S.G."/>
            <person name="Gile G.H."/>
            <person name="Hirakawa Y."/>
            <person name="Hopkins J.F."/>
            <person name="Kuo A."/>
            <person name="Rensing S.A."/>
            <person name="Schmutz J."/>
            <person name="Symeonidi A."/>
            <person name="Elias M."/>
            <person name="Eveleigh R.J."/>
            <person name="Herman E.K."/>
            <person name="Klute M.J."/>
            <person name="Nakayama T."/>
            <person name="Obornik M."/>
            <person name="Reyes-Prieto A."/>
            <person name="Armbrust E.V."/>
            <person name="Aves S.J."/>
            <person name="Beiko R.G."/>
            <person name="Coutinho P."/>
            <person name="Dacks J.B."/>
            <person name="Durnford D.G."/>
            <person name="Fast N.M."/>
            <person name="Green B.R."/>
            <person name="Grisdale C.J."/>
            <person name="Hempel F."/>
            <person name="Henrissat B."/>
            <person name="Hoppner M.P."/>
            <person name="Ishida K."/>
            <person name="Kim E."/>
            <person name="Koreny L."/>
            <person name="Kroth P.G."/>
            <person name="Liu Y."/>
            <person name="Malik S.B."/>
            <person name="Maier U.G."/>
            <person name="McRose D."/>
            <person name="Mock T."/>
            <person name="Neilson J.A."/>
            <person name="Onodera N.T."/>
            <person name="Poole A.M."/>
            <person name="Pritham E.J."/>
            <person name="Richards T.A."/>
            <person name="Rocap G."/>
            <person name="Roy S.W."/>
            <person name="Sarai C."/>
            <person name="Schaack S."/>
            <person name="Shirato S."/>
            <person name="Slamovits C.H."/>
            <person name="Spencer D.F."/>
            <person name="Suzuki S."/>
            <person name="Worden A.Z."/>
            <person name="Zauner S."/>
            <person name="Barry K."/>
            <person name="Bell C."/>
            <person name="Bharti A.K."/>
            <person name="Crow J.A."/>
            <person name="Grimwood J."/>
            <person name="Kramer R."/>
            <person name="Lindquist E."/>
            <person name="Lucas S."/>
            <person name="Salamov A."/>
            <person name="McFadden G.I."/>
            <person name="Lane C.E."/>
            <person name="Keeling P.J."/>
            <person name="Gray M.W."/>
            <person name="Grigoriev I.V."/>
            <person name="Archibald J.M."/>
        </authorList>
    </citation>
    <scope>NUCLEOTIDE SEQUENCE</scope>
    <source>
        <strain evidence="10 12">CCMP2712</strain>
    </source>
</reference>
<reference evidence="12" key="2">
    <citation type="submission" date="2012-11" db="EMBL/GenBank/DDBJ databases">
        <authorList>
            <person name="Kuo A."/>
            <person name="Curtis B.A."/>
            <person name="Tanifuji G."/>
            <person name="Burki F."/>
            <person name="Gruber A."/>
            <person name="Irimia M."/>
            <person name="Maruyama S."/>
            <person name="Arias M.C."/>
            <person name="Ball S.G."/>
            <person name="Gile G.H."/>
            <person name="Hirakawa Y."/>
            <person name="Hopkins J.F."/>
            <person name="Rensing S.A."/>
            <person name="Schmutz J."/>
            <person name="Symeonidi A."/>
            <person name="Elias M."/>
            <person name="Eveleigh R.J."/>
            <person name="Herman E.K."/>
            <person name="Klute M.J."/>
            <person name="Nakayama T."/>
            <person name="Obornik M."/>
            <person name="Reyes-Prieto A."/>
            <person name="Armbrust E.V."/>
            <person name="Aves S.J."/>
            <person name="Beiko R.G."/>
            <person name="Coutinho P."/>
            <person name="Dacks J.B."/>
            <person name="Durnford D.G."/>
            <person name="Fast N.M."/>
            <person name="Green B.R."/>
            <person name="Grisdale C."/>
            <person name="Hempe F."/>
            <person name="Henrissat B."/>
            <person name="Hoppner M.P."/>
            <person name="Ishida K.-I."/>
            <person name="Kim E."/>
            <person name="Koreny L."/>
            <person name="Kroth P.G."/>
            <person name="Liu Y."/>
            <person name="Malik S.-B."/>
            <person name="Maier U.G."/>
            <person name="McRose D."/>
            <person name="Mock T."/>
            <person name="Neilson J.A."/>
            <person name="Onodera N.T."/>
            <person name="Poole A.M."/>
            <person name="Pritham E.J."/>
            <person name="Richards T.A."/>
            <person name="Rocap G."/>
            <person name="Roy S.W."/>
            <person name="Sarai C."/>
            <person name="Schaack S."/>
            <person name="Shirato S."/>
            <person name="Slamovits C.H."/>
            <person name="Spencer D.F."/>
            <person name="Suzuki S."/>
            <person name="Worden A.Z."/>
            <person name="Zauner S."/>
            <person name="Barry K."/>
            <person name="Bell C."/>
            <person name="Bharti A.K."/>
            <person name="Crow J.A."/>
            <person name="Grimwood J."/>
            <person name="Kramer R."/>
            <person name="Lindquist E."/>
            <person name="Lucas S."/>
            <person name="Salamov A."/>
            <person name="McFadden G.I."/>
            <person name="Lane C.E."/>
            <person name="Keeling P.J."/>
            <person name="Gray M.W."/>
            <person name="Grigoriev I.V."/>
            <person name="Archibald J.M."/>
        </authorList>
    </citation>
    <scope>NUCLEOTIDE SEQUENCE</scope>
    <source>
        <strain evidence="12">CCMP2712</strain>
    </source>
</reference>
<dbReference type="STRING" id="905079.L1J0G2"/>
<evidence type="ECO:0000256" key="5">
    <source>
        <dbReference type="ARBA" id="ARBA00022989"/>
    </source>
</evidence>
<evidence type="ECO:0000256" key="6">
    <source>
        <dbReference type="ARBA" id="ARBA00023136"/>
    </source>
</evidence>
<reference evidence="11" key="3">
    <citation type="submission" date="2016-03" db="UniProtKB">
        <authorList>
            <consortium name="EnsemblProtists"/>
        </authorList>
    </citation>
    <scope>IDENTIFICATION</scope>
</reference>
<protein>
    <submittedName>
        <fullName evidence="10">Ammonium transporter</fullName>
    </submittedName>
</protein>
<feature type="transmembrane region" description="Helical" evidence="8">
    <location>
        <begin position="234"/>
        <end position="254"/>
    </location>
</feature>
<dbReference type="InterPro" id="IPR029020">
    <property type="entry name" value="Ammonium/urea_transptr"/>
</dbReference>
<proteinExistence type="inferred from homology"/>
<evidence type="ECO:0000313" key="12">
    <source>
        <dbReference type="Proteomes" id="UP000011087"/>
    </source>
</evidence>
<dbReference type="Pfam" id="PF00909">
    <property type="entry name" value="Ammonium_transp"/>
    <property type="match status" value="1"/>
</dbReference>
<dbReference type="EMBL" id="JH993022">
    <property type="protein sequence ID" value="EKX41634.1"/>
    <property type="molecule type" value="Genomic_DNA"/>
</dbReference>
<evidence type="ECO:0000256" key="1">
    <source>
        <dbReference type="ARBA" id="ARBA00004141"/>
    </source>
</evidence>
<dbReference type="KEGG" id="gtt:GUITHDRAFT_112340"/>
<gene>
    <name evidence="10" type="ORF">GUITHDRAFT_112340</name>
</gene>
<dbReference type="Gene3D" id="1.10.3430.10">
    <property type="entry name" value="Ammonium transporter AmtB like domains"/>
    <property type="match status" value="2"/>
</dbReference>
<keyword evidence="4 8" id="KW-0812">Transmembrane</keyword>
<evidence type="ECO:0000256" key="3">
    <source>
        <dbReference type="ARBA" id="ARBA00022448"/>
    </source>
</evidence>
<dbReference type="OMA" id="YQEITHD"/>
<dbReference type="GO" id="GO:0008519">
    <property type="term" value="F:ammonium channel activity"/>
    <property type="evidence" value="ECO:0007669"/>
    <property type="project" value="InterPro"/>
</dbReference>
<dbReference type="HOGENOM" id="CLU_000445_33_1_1"/>
<dbReference type="PANTHER" id="PTHR11730">
    <property type="entry name" value="AMMONIUM TRANSPORTER"/>
    <property type="match status" value="1"/>
</dbReference>
<evidence type="ECO:0000259" key="9">
    <source>
        <dbReference type="Pfam" id="PF00909"/>
    </source>
</evidence>
<evidence type="ECO:0000313" key="10">
    <source>
        <dbReference type="EMBL" id="EKX41634.1"/>
    </source>
</evidence>
<organism evidence="10">
    <name type="scientific">Guillardia theta (strain CCMP2712)</name>
    <name type="common">Cryptophyte</name>
    <dbReference type="NCBI Taxonomy" id="905079"/>
    <lineage>
        <taxon>Eukaryota</taxon>
        <taxon>Cryptophyceae</taxon>
        <taxon>Pyrenomonadales</taxon>
        <taxon>Geminigeraceae</taxon>
        <taxon>Guillardia</taxon>
    </lineage>
</organism>
<feature type="transmembrane region" description="Helical" evidence="8">
    <location>
        <begin position="283"/>
        <end position="304"/>
    </location>
</feature>
<dbReference type="PANTHER" id="PTHR11730:SF6">
    <property type="entry name" value="AMMONIUM TRANSPORTER"/>
    <property type="match status" value="1"/>
</dbReference>
<evidence type="ECO:0000313" key="11">
    <source>
        <dbReference type="EnsemblProtists" id="EKX41634"/>
    </source>
</evidence>
<keyword evidence="6 8" id="KW-0472">Membrane</keyword>
<comment type="similarity">
    <text evidence="2">Belongs to the ammonia transporter channel (TC 1.A.11.2) family.</text>
</comment>
<feature type="transmembrane region" description="Helical" evidence="8">
    <location>
        <begin position="6"/>
        <end position="24"/>
    </location>
</feature>
<dbReference type="AlphaFoldDB" id="L1J0G2"/>
<keyword evidence="7" id="KW-0924">Ammonia transport</keyword>
<keyword evidence="3" id="KW-0813">Transport</keyword>
<dbReference type="RefSeq" id="XP_005828614.1">
    <property type="nucleotide sequence ID" value="XM_005828557.1"/>
</dbReference>
<keyword evidence="5 8" id="KW-1133">Transmembrane helix</keyword>
<feature type="transmembrane region" description="Helical" evidence="8">
    <location>
        <begin position="36"/>
        <end position="58"/>
    </location>
</feature>
<name>L1J0G2_GUITC</name>
<dbReference type="OrthoDB" id="534912at2759"/>
<feature type="transmembrane region" description="Helical" evidence="8">
    <location>
        <begin position="104"/>
        <end position="121"/>
    </location>
</feature>
<sequence length="376" mass="39822">MSSAMLIDAVLLCGVHLGLTLYEAGTVSHRNIQSVFLRSLICSACVIIMWYLIGYGFAFGSGNSFVGNSDFAVTAKNEFSWWQIVVEGLKYSRVSYHGPYYKDKIYACVVLLISVLVYPLPSHWMKSSGGFLQLMHPMLHLQDGRATEGIGCIDSGGASQVHLIAGVMGVIGAIMIGPRMGRFTPDGTCSPKFLSINNPSLVYSGLSLAILSWLGFLSGAYSNSSTSSGRAFESSLIALSSGTLVGIFLSVYYLRCHSVGTVLKCAFAGLVSISASAPIIEPYFAIVVGVIGAGLCFAGSRLLLRLHIDDALDVSSVHGLSGMWGTLVPGLFSSEHYVRDLRSVNEFSGGGVLLGNGGSLLAAQTLALLLPLVPLV</sequence>